<dbReference type="Pfam" id="PF00096">
    <property type="entry name" value="zf-C2H2"/>
    <property type="match status" value="1"/>
</dbReference>
<dbReference type="PROSITE" id="PS50157">
    <property type="entry name" value="ZINC_FINGER_C2H2_2"/>
    <property type="match status" value="4"/>
</dbReference>
<protein>
    <submittedName>
        <fullName evidence="10">AGAP001781-PA-like protein</fullName>
    </submittedName>
</protein>
<evidence type="ECO:0000256" key="6">
    <source>
        <dbReference type="ARBA" id="ARBA00037948"/>
    </source>
</evidence>
<feature type="compositionally biased region" description="Low complexity" evidence="8">
    <location>
        <begin position="510"/>
        <end position="522"/>
    </location>
</feature>
<dbReference type="GO" id="GO:0000978">
    <property type="term" value="F:RNA polymerase II cis-regulatory region sequence-specific DNA binding"/>
    <property type="evidence" value="ECO:0007669"/>
    <property type="project" value="TreeGrafter"/>
</dbReference>
<dbReference type="FunFam" id="3.30.160.60:FF:000065">
    <property type="entry name" value="B-cell CLL/lymphoma 6, member B"/>
    <property type="match status" value="1"/>
</dbReference>
<dbReference type="OMA" id="ARKDHCH"/>
<feature type="compositionally biased region" description="Polar residues" evidence="8">
    <location>
        <begin position="112"/>
        <end position="130"/>
    </location>
</feature>
<keyword evidence="1" id="KW-0479">Metal-binding</keyword>
<dbReference type="SUPFAM" id="SSF57667">
    <property type="entry name" value="beta-beta-alpha zinc fingers"/>
    <property type="match status" value="2"/>
</dbReference>
<feature type="domain" description="C2H2-type" evidence="9">
    <location>
        <begin position="373"/>
        <end position="401"/>
    </location>
</feature>
<dbReference type="GO" id="GO:0008270">
    <property type="term" value="F:zinc ion binding"/>
    <property type="evidence" value="ECO:0007669"/>
    <property type="project" value="UniProtKB-KW"/>
</dbReference>
<dbReference type="VEuPathDB" id="VectorBase:ASIS019570"/>
<feature type="domain" description="C2H2-type" evidence="9">
    <location>
        <begin position="459"/>
        <end position="486"/>
    </location>
</feature>
<feature type="compositionally biased region" description="Polar residues" evidence="8">
    <location>
        <begin position="523"/>
        <end position="536"/>
    </location>
</feature>
<dbReference type="FunFam" id="3.30.160.60:FF:000110">
    <property type="entry name" value="Zinc finger protein-like"/>
    <property type="match status" value="1"/>
</dbReference>
<feature type="domain" description="C2H2-type" evidence="9">
    <location>
        <begin position="431"/>
        <end position="458"/>
    </location>
</feature>
<keyword evidence="2" id="KW-0677">Repeat</keyword>
<dbReference type="GO" id="GO:0000981">
    <property type="term" value="F:DNA-binding transcription factor activity, RNA polymerase II-specific"/>
    <property type="evidence" value="ECO:0007669"/>
    <property type="project" value="TreeGrafter"/>
</dbReference>
<dbReference type="Proteomes" id="UP000030765">
    <property type="component" value="Unassembled WGS sequence"/>
</dbReference>
<evidence type="ECO:0000256" key="7">
    <source>
        <dbReference type="PROSITE-ProRule" id="PRU00042"/>
    </source>
</evidence>
<dbReference type="STRING" id="74873.A0A084WPD0"/>
<dbReference type="InterPro" id="IPR013087">
    <property type="entry name" value="Znf_C2H2_type"/>
</dbReference>
<dbReference type="InterPro" id="IPR036236">
    <property type="entry name" value="Znf_C2H2_sf"/>
</dbReference>
<dbReference type="PROSITE" id="PS00028">
    <property type="entry name" value="ZINC_FINGER_C2H2_1"/>
    <property type="match status" value="4"/>
</dbReference>
<evidence type="ECO:0000313" key="10">
    <source>
        <dbReference type="EMBL" id="KFB52074.1"/>
    </source>
</evidence>
<keyword evidence="5" id="KW-0539">Nucleus</keyword>
<evidence type="ECO:0000313" key="11">
    <source>
        <dbReference type="EnsemblMetazoa" id="ASIC020261-PA"/>
    </source>
</evidence>
<dbReference type="PANTHER" id="PTHR24388">
    <property type="entry name" value="ZINC FINGER PROTEIN"/>
    <property type="match status" value="1"/>
</dbReference>
<name>A0A084WPD0_ANOSI</name>
<evidence type="ECO:0000256" key="5">
    <source>
        <dbReference type="ARBA" id="ARBA00023242"/>
    </source>
</evidence>
<feature type="domain" description="C2H2-type" evidence="9">
    <location>
        <begin position="402"/>
        <end position="429"/>
    </location>
</feature>
<dbReference type="OrthoDB" id="7733558at2759"/>
<feature type="region of interest" description="Disordered" evidence="8">
    <location>
        <begin position="146"/>
        <end position="167"/>
    </location>
</feature>
<evidence type="ECO:0000313" key="12">
    <source>
        <dbReference type="Proteomes" id="UP000030765"/>
    </source>
</evidence>
<reference evidence="11" key="2">
    <citation type="submission" date="2020-05" db="UniProtKB">
        <authorList>
            <consortium name="EnsemblMetazoa"/>
        </authorList>
    </citation>
    <scope>IDENTIFICATION</scope>
</reference>
<evidence type="ECO:0000256" key="8">
    <source>
        <dbReference type="SAM" id="MobiDB-lite"/>
    </source>
</evidence>
<dbReference type="VEuPathDB" id="VectorBase:ASIC020261"/>
<feature type="region of interest" description="Disordered" evidence="8">
    <location>
        <begin position="94"/>
        <end position="131"/>
    </location>
</feature>
<dbReference type="EnsemblMetazoa" id="ASIC020261-RA">
    <property type="protein sequence ID" value="ASIC020261-PA"/>
    <property type="gene ID" value="ASIC020261"/>
</dbReference>
<dbReference type="Gene3D" id="3.30.160.60">
    <property type="entry name" value="Classic Zinc Finger"/>
    <property type="match status" value="4"/>
</dbReference>
<evidence type="ECO:0000256" key="1">
    <source>
        <dbReference type="ARBA" id="ARBA00022723"/>
    </source>
</evidence>
<dbReference type="PANTHER" id="PTHR24388:SF104">
    <property type="entry name" value="AT-RICH BINDING PROTEIN-RELATED"/>
    <property type="match status" value="1"/>
</dbReference>
<dbReference type="EMBL" id="KE525368">
    <property type="protein sequence ID" value="KFB52074.1"/>
    <property type="molecule type" value="Genomic_DNA"/>
</dbReference>
<feature type="compositionally biased region" description="Basic and acidic residues" evidence="8">
    <location>
        <begin position="478"/>
        <end position="502"/>
    </location>
</feature>
<dbReference type="InterPro" id="IPR050527">
    <property type="entry name" value="Snail/Krueppel_Znf"/>
</dbReference>
<proteinExistence type="inferred from homology"/>
<dbReference type="SMART" id="SM00355">
    <property type="entry name" value="ZnF_C2H2"/>
    <property type="match status" value="4"/>
</dbReference>
<organism evidence="10">
    <name type="scientific">Anopheles sinensis</name>
    <name type="common">Mosquito</name>
    <dbReference type="NCBI Taxonomy" id="74873"/>
    <lineage>
        <taxon>Eukaryota</taxon>
        <taxon>Metazoa</taxon>
        <taxon>Ecdysozoa</taxon>
        <taxon>Arthropoda</taxon>
        <taxon>Hexapoda</taxon>
        <taxon>Insecta</taxon>
        <taxon>Pterygota</taxon>
        <taxon>Neoptera</taxon>
        <taxon>Endopterygota</taxon>
        <taxon>Diptera</taxon>
        <taxon>Nematocera</taxon>
        <taxon>Culicoidea</taxon>
        <taxon>Culicidae</taxon>
        <taxon>Anophelinae</taxon>
        <taxon>Anopheles</taxon>
    </lineage>
</organism>
<dbReference type="AlphaFoldDB" id="A0A084WPD0"/>
<evidence type="ECO:0000256" key="3">
    <source>
        <dbReference type="ARBA" id="ARBA00022771"/>
    </source>
</evidence>
<comment type="similarity">
    <text evidence="6">Belongs to the snail C2H2-type zinc-finger protein family.</text>
</comment>
<feature type="region of interest" description="Disordered" evidence="8">
    <location>
        <begin position="303"/>
        <end position="322"/>
    </location>
</feature>
<reference evidence="10 12" key="1">
    <citation type="journal article" date="2014" name="BMC Genomics">
        <title>Genome sequence of Anopheles sinensis provides insight into genetics basis of mosquito competence for malaria parasites.</title>
        <authorList>
            <person name="Zhou D."/>
            <person name="Zhang D."/>
            <person name="Ding G."/>
            <person name="Shi L."/>
            <person name="Hou Q."/>
            <person name="Ye Y."/>
            <person name="Xu Y."/>
            <person name="Zhou H."/>
            <person name="Xiong C."/>
            <person name="Li S."/>
            <person name="Yu J."/>
            <person name="Hong S."/>
            <person name="Yu X."/>
            <person name="Zou P."/>
            <person name="Chen C."/>
            <person name="Chang X."/>
            <person name="Wang W."/>
            <person name="Lv Y."/>
            <person name="Sun Y."/>
            <person name="Ma L."/>
            <person name="Shen B."/>
            <person name="Zhu C."/>
        </authorList>
    </citation>
    <scope>NUCLEOTIDE SEQUENCE [LARGE SCALE GENOMIC DNA]</scope>
</reference>
<accession>A0A084WPD0</accession>
<dbReference type="Pfam" id="PF13894">
    <property type="entry name" value="zf-C2H2_4"/>
    <property type="match status" value="1"/>
</dbReference>
<keyword evidence="12" id="KW-1185">Reference proteome</keyword>
<keyword evidence="3 7" id="KW-0863">Zinc-finger</keyword>
<dbReference type="EMBL" id="ATLV01025053">
    <property type="status" value="NOT_ANNOTATED_CDS"/>
    <property type="molecule type" value="Genomic_DNA"/>
</dbReference>
<gene>
    <name evidence="10" type="ORF">ZHAS_00020261</name>
</gene>
<feature type="region of interest" description="Disordered" evidence="8">
    <location>
        <begin position="478"/>
        <end position="536"/>
    </location>
</feature>
<evidence type="ECO:0000256" key="2">
    <source>
        <dbReference type="ARBA" id="ARBA00022737"/>
    </source>
</evidence>
<keyword evidence="4" id="KW-0862">Zinc</keyword>
<evidence type="ECO:0000256" key="4">
    <source>
        <dbReference type="ARBA" id="ARBA00022833"/>
    </source>
</evidence>
<evidence type="ECO:0000259" key="9">
    <source>
        <dbReference type="PROSITE" id="PS50157"/>
    </source>
</evidence>
<sequence length="536" mass="58626">MSSLSSDFVTSDNQLGAWGTYPYGYSEFTMPGSDWFTSLSTDLEGSPLAYDPDMQHKEPYQVHQPAGGLHRISPLDSPVEVAEADSTQHYGYPFSMHQHLHHGNHPGGTGDFSYQNQKQAPPSTKSSTNAGARFVPHGYYNPSVRTMPSAAAPTPPQSSMYPSPPGQMLKHADVPSFNKPYGLLYVNGDHVPQPMAYNECPVPCGTQPPSDLYQPYAGVHTTPTYEGNLPSFQSVLPTGIDSVLPTVKYEWGSSSVSPLSPGTNPTSLNTEPCFTVKEEYLATYHSPSPSSLAGGSSIKAELMSDTSQTPPPPLAAGVPPMQTPSPQLLPPLESAYVPENKLIKQQSNGTSVVGPPMSAALKKQARNNYGTLFSCPECDRTFARQCGLTQHMKWHHSGEKPFRCTTCGKCFSGEEALTRHFERHSAIDKPHRCHVCPKAFFHKNDLRRHVYQHTGAAPHNCKYCGKAFARKDHCHSHEYSHERKVERQERKSKARERSEMDKLVPTNGVSVASSPSSSQLGSPMNQLSSPSGLLET</sequence>